<name>A0A913WNX7_EXADI</name>
<keyword evidence="8 12" id="KW-0472">Membrane</keyword>
<accession>A0A913WNX7</accession>
<evidence type="ECO:0000256" key="7">
    <source>
        <dbReference type="ARBA" id="ARBA00023065"/>
    </source>
</evidence>
<feature type="region of interest" description="Disordered" evidence="11">
    <location>
        <begin position="203"/>
        <end position="226"/>
    </location>
</feature>
<proteinExistence type="predicted"/>
<comment type="subcellular location">
    <subcellularLocation>
        <location evidence="1">Membrane</location>
        <topology evidence="1">Multi-pass membrane protein</topology>
    </subcellularLocation>
</comment>
<reference evidence="14" key="1">
    <citation type="submission" date="2022-11" db="UniProtKB">
        <authorList>
            <consortium name="EnsemblMetazoa"/>
        </authorList>
    </citation>
    <scope>IDENTIFICATION</scope>
</reference>
<keyword evidence="4" id="KW-0677">Repeat</keyword>
<dbReference type="RefSeq" id="XP_020891879.1">
    <property type="nucleotide sequence ID" value="XM_021036220.2"/>
</dbReference>
<dbReference type="Gene3D" id="1.10.287.70">
    <property type="match status" value="1"/>
</dbReference>
<evidence type="ECO:0000313" key="14">
    <source>
        <dbReference type="EnsemblMetazoa" id="XP_020891879.1"/>
    </source>
</evidence>
<feature type="transmembrane region" description="Helical" evidence="12">
    <location>
        <begin position="21"/>
        <end position="38"/>
    </location>
</feature>
<feature type="transmembrane region" description="Helical" evidence="12">
    <location>
        <begin position="58"/>
        <end position="82"/>
    </location>
</feature>
<dbReference type="GO" id="GO:0005216">
    <property type="term" value="F:monoatomic ion channel activity"/>
    <property type="evidence" value="ECO:0007669"/>
    <property type="project" value="InterPro"/>
</dbReference>
<evidence type="ECO:0000256" key="11">
    <source>
        <dbReference type="SAM" id="MobiDB-lite"/>
    </source>
</evidence>
<dbReference type="PANTHER" id="PTHR47143:SF1">
    <property type="entry name" value="ION_TRANS DOMAIN-CONTAINING PROTEIN"/>
    <property type="match status" value="1"/>
</dbReference>
<evidence type="ECO:0000256" key="6">
    <source>
        <dbReference type="ARBA" id="ARBA00023043"/>
    </source>
</evidence>
<dbReference type="Proteomes" id="UP000887567">
    <property type="component" value="Unplaced"/>
</dbReference>
<dbReference type="Pfam" id="PF00520">
    <property type="entry name" value="Ion_trans"/>
    <property type="match status" value="1"/>
</dbReference>
<evidence type="ECO:0000256" key="5">
    <source>
        <dbReference type="ARBA" id="ARBA00022989"/>
    </source>
</evidence>
<dbReference type="InterPro" id="IPR005821">
    <property type="entry name" value="Ion_trans_dom"/>
</dbReference>
<keyword evidence="9" id="KW-0325">Glycoprotein</keyword>
<keyword evidence="6" id="KW-0040">ANK repeat</keyword>
<evidence type="ECO:0000259" key="13">
    <source>
        <dbReference type="Pfam" id="PF00520"/>
    </source>
</evidence>
<sequence>MFIIAFSFSFYMINTNKDMRAFATLYQSIFTSFVWMLGEFEYKDLLIDQPPTYLPWLHYFFFVLYVICVPIIFLNLLIGLAVGDIDRIQSSAELEVHARQVERLIQIERGFSKMLRKRTKAFEHTEYPNVKSSVRKKIVDFLVSLVTQARDREGKENTTLRTRLDKHEERITEVYTQLRKQTQQFTRVLQTIKHIEDYLNRTETTGSSVDTSSIPSLHSEQIQSRL</sequence>
<evidence type="ECO:0000256" key="10">
    <source>
        <dbReference type="ARBA" id="ARBA00023303"/>
    </source>
</evidence>
<evidence type="ECO:0000256" key="8">
    <source>
        <dbReference type="ARBA" id="ARBA00023136"/>
    </source>
</evidence>
<keyword evidence="10" id="KW-0407">Ion channel</keyword>
<dbReference type="OrthoDB" id="5984315at2759"/>
<evidence type="ECO:0000256" key="9">
    <source>
        <dbReference type="ARBA" id="ARBA00023180"/>
    </source>
</evidence>
<evidence type="ECO:0000256" key="12">
    <source>
        <dbReference type="SAM" id="Phobius"/>
    </source>
</evidence>
<evidence type="ECO:0000256" key="3">
    <source>
        <dbReference type="ARBA" id="ARBA00022692"/>
    </source>
</evidence>
<feature type="domain" description="Ion transport" evidence="13">
    <location>
        <begin position="2"/>
        <end position="92"/>
    </location>
</feature>
<keyword evidence="3 12" id="KW-0812">Transmembrane</keyword>
<evidence type="ECO:0000256" key="1">
    <source>
        <dbReference type="ARBA" id="ARBA00004141"/>
    </source>
</evidence>
<evidence type="ECO:0000256" key="4">
    <source>
        <dbReference type="ARBA" id="ARBA00022737"/>
    </source>
</evidence>
<dbReference type="PANTHER" id="PTHR47143">
    <property type="entry name" value="TRANSIENT RECEPTOR POTENTIAL CATION CHANNEL PROTEIN PAINLESS"/>
    <property type="match status" value="1"/>
</dbReference>
<keyword evidence="2" id="KW-0813">Transport</keyword>
<keyword evidence="15" id="KW-1185">Reference proteome</keyword>
<keyword evidence="7" id="KW-0406">Ion transport</keyword>
<evidence type="ECO:0000256" key="2">
    <source>
        <dbReference type="ARBA" id="ARBA00022448"/>
    </source>
</evidence>
<dbReference type="GO" id="GO:1902495">
    <property type="term" value="C:transmembrane transporter complex"/>
    <property type="evidence" value="ECO:0007669"/>
    <property type="project" value="TreeGrafter"/>
</dbReference>
<dbReference type="GeneID" id="110231232"/>
<organism evidence="14 15">
    <name type="scientific">Exaiptasia diaphana</name>
    <name type="common">Tropical sea anemone</name>
    <name type="synonym">Aiptasia pulchella</name>
    <dbReference type="NCBI Taxonomy" id="2652724"/>
    <lineage>
        <taxon>Eukaryota</taxon>
        <taxon>Metazoa</taxon>
        <taxon>Cnidaria</taxon>
        <taxon>Anthozoa</taxon>
        <taxon>Hexacorallia</taxon>
        <taxon>Actiniaria</taxon>
        <taxon>Aiptasiidae</taxon>
        <taxon>Exaiptasia</taxon>
    </lineage>
</organism>
<dbReference type="KEGG" id="epa:110231232"/>
<evidence type="ECO:0000313" key="15">
    <source>
        <dbReference type="Proteomes" id="UP000887567"/>
    </source>
</evidence>
<dbReference type="InterPro" id="IPR052076">
    <property type="entry name" value="TRP_cation_channel"/>
</dbReference>
<protein>
    <recommendedName>
        <fullName evidence="13">Ion transport domain-containing protein</fullName>
    </recommendedName>
</protein>
<dbReference type="EnsemblMetazoa" id="XM_021036220.2">
    <property type="protein sequence ID" value="XP_020891879.1"/>
    <property type="gene ID" value="LOC110231232"/>
</dbReference>
<keyword evidence="5 12" id="KW-1133">Transmembrane helix</keyword>
<dbReference type="AlphaFoldDB" id="A0A913WNX7"/>